<feature type="transmembrane region" description="Helical" evidence="2">
    <location>
        <begin position="130"/>
        <end position="155"/>
    </location>
</feature>
<organism evidence="3">
    <name type="scientific">Sarcoptes scabiei</name>
    <name type="common">Itch mite</name>
    <name type="synonym">Acarus scabiei</name>
    <dbReference type="NCBI Taxonomy" id="52283"/>
    <lineage>
        <taxon>Eukaryota</taxon>
        <taxon>Metazoa</taxon>
        <taxon>Ecdysozoa</taxon>
        <taxon>Arthropoda</taxon>
        <taxon>Chelicerata</taxon>
        <taxon>Arachnida</taxon>
        <taxon>Acari</taxon>
        <taxon>Acariformes</taxon>
        <taxon>Sarcoptiformes</taxon>
        <taxon>Astigmata</taxon>
        <taxon>Psoroptidia</taxon>
        <taxon>Sarcoptoidea</taxon>
        <taxon>Sarcoptidae</taxon>
        <taxon>Sarcoptinae</taxon>
        <taxon>Sarcoptes</taxon>
    </lineage>
</organism>
<dbReference type="EMBL" id="WVUK01000059">
    <property type="protein sequence ID" value="KAF7491527.1"/>
    <property type="molecule type" value="Genomic_DNA"/>
</dbReference>
<name>A0A834R9G1_SARSC</name>
<reference evidence="3" key="2">
    <citation type="submission" date="2020-01" db="EMBL/GenBank/DDBJ databases">
        <authorList>
            <person name="Korhonen P.K.K."/>
            <person name="Guangxu M.G."/>
            <person name="Wang T.W."/>
            <person name="Stroehlein A.J.S."/>
            <person name="Young N.D."/>
            <person name="Ang C.-S.A."/>
            <person name="Fernando D.W.F."/>
            <person name="Lu H.L."/>
            <person name="Taylor S.T."/>
            <person name="Ehtesham M.E.M."/>
            <person name="Najaraj S.H.N."/>
            <person name="Harsha G.H.G."/>
            <person name="Madugundu A.M."/>
            <person name="Renuse S.R."/>
            <person name="Holt D.H."/>
            <person name="Pandey A.P."/>
            <person name="Papenfuss A.P."/>
            <person name="Gasser R.B.G."/>
            <person name="Fischer K.F."/>
        </authorList>
    </citation>
    <scope>NUCLEOTIDE SEQUENCE</scope>
    <source>
        <strain evidence="3">SSS_KF_BRIS2020</strain>
    </source>
</reference>
<gene>
    <name evidence="3" type="ORF">SSS_2519</name>
</gene>
<keyword evidence="2" id="KW-0472">Membrane</keyword>
<evidence type="ECO:0000313" key="4">
    <source>
        <dbReference type="EnsemblMetazoa" id="KAF7491527.1"/>
    </source>
</evidence>
<sequence>MIRPTMLIGLIAFRTFRFRLIFVFALILANDFAVDTIPRGYKDKPLPKKYSKVLQTIKPPSSTIETSDVNDKIESKPTATIEITKTTSKITKLFTKSHRTNSTTTPSIIVAKDRLDDFLRKEVQIDVFTLVLWSSVALVCLVIIFCLSCCIYYCLRQNRAKIQNDQLQQQQQFLIKTIMEKLTYSTPSFARSNIWHNYVKPMISRHDNRFMLSRIRKIAPTSSWFQPRIRIKSTHEERSRKSRTSTRSNRYRSVSRTNKSRKNTETTRTTERSLTRTKKV</sequence>
<feature type="region of interest" description="Disordered" evidence="1">
    <location>
        <begin position="234"/>
        <end position="280"/>
    </location>
</feature>
<dbReference type="AlphaFoldDB" id="A0A834R9G1"/>
<evidence type="ECO:0000313" key="3">
    <source>
        <dbReference type="EMBL" id="KAF7491527.1"/>
    </source>
</evidence>
<dbReference type="Proteomes" id="UP000070412">
    <property type="component" value="Unassembled WGS sequence"/>
</dbReference>
<dbReference type="EnsemblMetazoa" id="SSS_2519s_mrna">
    <property type="protein sequence ID" value="KAF7491527.1"/>
    <property type="gene ID" value="SSS_2519"/>
</dbReference>
<proteinExistence type="predicted"/>
<evidence type="ECO:0000313" key="5">
    <source>
        <dbReference type="Proteomes" id="UP000070412"/>
    </source>
</evidence>
<reference evidence="4" key="3">
    <citation type="submission" date="2022-06" db="UniProtKB">
        <authorList>
            <consortium name="EnsemblMetazoa"/>
        </authorList>
    </citation>
    <scope>IDENTIFICATION</scope>
</reference>
<feature type="compositionally biased region" description="Low complexity" evidence="1">
    <location>
        <begin position="245"/>
        <end position="257"/>
    </location>
</feature>
<keyword evidence="2" id="KW-1133">Transmembrane helix</keyword>
<keyword evidence="2" id="KW-0812">Transmembrane</keyword>
<protein>
    <submittedName>
        <fullName evidence="3 4">Uncharacterized protein</fullName>
    </submittedName>
</protein>
<accession>A0A834R9G1</accession>
<evidence type="ECO:0000256" key="2">
    <source>
        <dbReference type="SAM" id="Phobius"/>
    </source>
</evidence>
<evidence type="ECO:0000256" key="1">
    <source>
        <dbReference type="SAM" id="MobiDB-lite"/>
    </source>
</evidence>
<reference evidence="5" key="1">
    <citation type="journal article" date="2020" name="PLoS Negl. Trop. Dis.">
        <title>High-quality nuclear genome for Sarcoptes scabiei-A critical resource for a neglected parasite.</title>
        <authorList>
            <person name="Korhonen P.K."/>
            <person name="Gasser R.B."/>
            <person name="Ma G."/>
            <person name="Wang T."/>
            <person name="Stroehlein A.J."/>
            <person name="Young N.D."/>
            <person name="Ang C.S."/>
            <person name="Fernando D.D."/>
            <person name="Lu H.C."/>
            <person name="Taylor S."/>
            <person name="Reynolds S.L."/>
            <person name="Mofiz E."/>
            <person name="Najaraj S.H."/>
            <person name="Gowda H."/>
            <person name="Madugundu A."/>
            <person name="Renuse S."/>
            <person name="Holt D."/>
            <person name="Pandey A."/>
            <person name="Papenfuss A.T."/>
            <person name="Fischer K."/>
        </authorList>
    </citation>
    <scope>NUCLEOTIDE SEQUENCE [LARGE SCALE GENOMIC DNA]</scope>
</reference>
<feature type="compositionally biased region" description="Basic and acidic residues" evidence="1">
    <location>
        <begin position="262"/>
        <end position="274"/>
    </location>
</feature>
<keyword evidence="5" id="KW-1185">Reference proteome</keyword>